<proteinExistence type="predicted"/>
<gene>
    <name evidence="2" type="ORF">BFS30_19145</name>
</gene>
<sequence length="158" mass="17616">MENQGSEVNAFRHVLWQATITSEFGSDVASKVGFAHEENPNSNWSTDYTKKSFGTLGGADERIDLTNNEIGRSIGEENKGMGMKDLALKVLDAFKTDGLWTATRQSDGTFRMTQTKISNEQHKSLQKVFNNLNNDGFTFAEEMKRIAEARKETGTAIK</sequence>
<evidence type="ECO:0000259" key="1">
    <source>
        <dbReference type="Pfam" id="PF22322"/>
    </source>
</evidence>
<dbReference type="EMBL" id="CP017141">
    <property type="protein sequence ID" value="AOM79098.1"/>
    <property type="molecule type" value="Genomic_DNA"/>
</dbReference>
<protein>
    <recommendedName>
        <fullName evidence="1">DUF6973 domain-containing protein</fullName>
    </recommendedName>
</protein>
<dbReference type="OrthoDB" id="1187707at2"/>
<dbReference type="RefSeq" id="WP_069380761.1">
    <property type="nucleotide sequence ID" value="NZ_CP017141.1"/>
</dbReference>
<dbReference type="KEGG" id="psty:BFS30_19145"/>
<dbReference type="InterPro" id="IPR054246">
    <property type="entry name" value="DUF6973"/>
</dbReference>
<dbReference type="AlphaFoldDB" id="A0A1D7QKA7"/>
<name>A0A1D7QKA7_9SPHI</name>
<dbReference type="Pfam" id="PF22322">
    <property type="entry name" value="DUF6973"/>
    <property type="match status" value="1"/>
</dbReference>
<feature type="domain" description="DUF6973" evidence="1">
    <location>
        <begin position="4"/>
        <end position="93"/>
    </location>
</feature>
<keyword evidence="3" id="KW-1185">Reference proteome</keyword>
<organism evidence="2 3">
    <name type="scientific">Pedobacter steynii</name>
    <dbReference type="NCBI Taxonomy" id="430522"/>
    <lineage>
        <taxon>Bacteria</taxon>
        <taxon>Pseudomonadati</taxon>
        <taxon>Bacteroidota</taxon>
        <taxon>Sphingobacteriia</taxon>
        <taxon>Sphingobacteriales</taxon>
        <taxon>Sphingobacteriaceae</taxon>
        <taxon>Pedobacter</taxon>
    </lineage>
</organism>
<reference evidence="2 3" key="1">
    <citation type="submission" date="2016-08" db="EMBL/GenBank/DDBJ databases">
        <authorList>
            <person name="Seilhamer J.J."/>
        </authorList>
    </citation>
    <scope>NUCLEOTIDE SEQUENCE [LARGE SCALE GENOMIC DNA]</scope>
    <source>
        <strain evidence="2 3">DX4</strain>
    </source>
</reference>
<accession>A0A1D7QKA7</accession>
<evidence type="ECO:0000313" key="2">
    <source>
        <dbReference type="EMBL" id="AOM79098.1"/>
    </source>
</evidence>
<evidence type="ECO:0000313" key="3">
    <source>
        <dbReference type="Proteomes" id="UP000094313"/>
    </source>
</evidence>
<dbReference type="Proteomes" id="UP000094313">
    <property type="component" value="Chromosome"/>
</dbReference>